<sequence>MLAALLAAAAAGHVLPAAGSRPLVRARSQGPYMTRPDGVETLTLTLRDCSAGVGVGLDGENRVDMLTPGSPAAAAFQMGDQVTHWNGVRMVEMKDGRMRPRKLRDVVRPAPSHTVVVERTRKQWGGGSWEATSYAATNWEHNSWGG</sequence>
<organism evidence="3 4">
    <name type="scientific">Prymnesium parvum</name>
    <name type="common">Toxic golden alga</name>
    <dbReference type="NCBI Taxonomy" id="97485"/>
    <lineage>
        <taxon>Eukaryota</taxon>
        <taxon>Haptista</taxon>
        <taxon>Haptophyta</taxon>
        <taxon>Prymnesiophyceae</taxon>
        <taxon>Prymnesiales</taxon>
        <taxon>Prymnesiaceae</taxon>
        <taxon>Prymnesium</taxon>
    </lineage>
</organism>
<dbReference type="InterPro" id="IPR001478">
    <property type="entry name" value="PDZ"/>
</dbReference>
<dbReference type="SUPFAM" id="SSF50156">
    <property type="entry name" value="PDZ domain-like"/>
    <property type="match status" value="1"/>
</dbReference>
<comment type="caution">
    <text evidence="3">The sequence shown here is derived from an EMBL/GenBank/DDBJ whole genome shotgun (WGS) entry which is preliminary data.</text>
</comment>
<dbReference type="InterPro" id="IPR036034">
    <property type="entry name" value="PDZ_sf"/>
</dbReference>
<evidence type="ECO:0000259" key="2">
    <source>
        <dbReference type="PROSITE" id="PS50106"/>
    </source>
</evidence>
<dbReference type="Proteomes" id="UP001515480">
    <property type="component" value="Unassembled WGS sequence"/>
</dbReference>
<feature type="signal peptide" evidence="1">
    <location>
        <begin position="1"/>
        <end position="19"/>
    </location>
</feature>
<evidence type="ECO:0000256" key="1">
    <source>
        <dbReference type="SAM" id="SignalP"/>
    </source>
</evidence>
<gene>
    <name evidence="3" type="ORF">AB1Y20_002984</name>
</gene>
<accession>A0AB34JC51</accession>
<evidence type="ECO:0000313" key="4">
    <source>
        <dbReference type="Proteomes" id="UP001515480"/>
    </source>
</evidence>
<dbReference type="AlphaFoldDB" id="A0AB34JC51"/>
<protein>
    <recommendedName>
        <fullName evidence="2">PDZ domain-containing protein</fullName>
    </recommendedName>
</protein>
<name>A0AB34JC51_PRYPA</name>
<evidence type="ECO:0000313" key="3">
    <source>
        <dbReference type="EMBL" id="KAL1518697.1"/>
    </source>
</evidence>
<proteinExistence type="predicted"/>
<feature type="chain" id="PRO_5044217560" description="PDZ domain-containing protein" evidence="1">
    <location>
        <begin position="20"/>
        <end position="146"/>
    </location>
</feature>
<feature type="domain" description="PDZ" evidence="2">
    <location>
        <begin position="43"/>
        <end position="92"/>
    </location>
</feature>
<reference evidence="3 4" key="1">
    <citation type="journal article" date="2024" name="Science">
        <title>Giant polyketide synthase enzymes in the biosynthesis of giant marine polyether toxins.</title>
        <authorList>
            <person name="Fallon T.R."/>
            <person name="Shende V.V."/>
            <person name="Wierzbicki I.H."/>
            <person name="Pendleton A.L."/>
            <person name="Watervoot N.F."/>
            <person name="Auber R.P."/>
            <person name="Gonzalez D.J."/>
            <person name="Wisecaver J.H."/>
            <person name="Moore B.S."/>
        </authorList>
    </citation>
    <scope>NUCLEOTIDE SEQUENCE [LARGE SCALE GENOMIC DNA]</scope>
    <source>
        <strain evidence="3 4">12B1</strain>
    </source>
</reference>
<dbReference type="EMBL" id="JBGBPQ010000010">
    <property type="protein sequence ID" value="KAL1518697.1"/>
    <property type="molecule type" value="Genomic_DNA"/>
</dbReference>
<keyword evidence="1" id="KW-0732">Signal</keyword>
<dbReference type="PROSITE" id="PS50106">
    <property type="entry name" value="PDZ"/>
    <property type="match status" value="1"/>
</dbReference>
<keyword evidence="4" id="KW-1185">Reference proteome</keyword>